<evidence type="ECO:0000313" key="4">
    <source>
        <dbReference type="Proteomes" id="UP001205603"/>
    </source>
</evidence>
<accession>A0ABT1MK01</accession>
<keyword evidence="3" id="KW-0418">Kinase</keyword>
<dbReference type="PANTHER" id="PTHR34220:SF7">
    <property type="entry name" value="SENSOR HISTIDINE KINASE YPDA"/>
    <property type="match status" value="1"/>
</dbReference>
<comment type="caution">
    <text evidence="3">The sequence shown here is derived from an EMBL/GenBank/DDBJ whole genome shotgun (WGS) entry which is preliminary data.</text>
</comment>
<feature type="transmembrane region" description="Helical" evidence="1">
    <location>
        <begin position="131"/>
        <end position="153"/>
    </location>
</feature>
<dbReference type="InterPro" id="IPR050640">
    <property type="entry name" value="Bact_2-comp_sensor_kinase"/>
</dbReference>
<dbReference type="RefSeq" id="WP_255028330.1">
    <property type="nucleotide sequence ID" value="NZ_JANDHW010000017.1"/>
</dbReference>
<sequence length="367" mass="42913">MKSVMTQSSERKKYMQPFIHIIVWCIVFCLPLFFFENNFPVNKLTRYLDYVIAPLSFFVAFYLNYFYFTDRYLFRKQTQKYIIVNVILIVVLCIIIRIWKLHLMNEFIASQQSVANNHARPPQPWHSDLFFILRDAGSLILTIGLCVAIKMTFNWLKSENARKELEQRRTEAELQNLKNQLNPHFLFNTLNNIYSLIAFSPEKAQQAVYDLSTLLRYVLYDNSPNYVPLGKELEFVRNYVELMKLRLSDNVKVSLSIEGDPQRESIAPLLFISLIENAFKHGVSNNKDSFIDINITIGADSLIICSIVNSYFPKDKINDKSGSGIGIENLRKRLELLYPDQYIFQTEQTDNTYSTILTLLIQKRDES</sequence>
<feature type="transmembrane region" description="Helical" evidence="1">
    <location>
        <begin position="18"/>
        <end position="35"/>
    </location>
</feature>
<evidence type="ECO:0000259" key="2">
    <source>
        <dbReference type="Pfam" id="PF06580"/>
    </source>
</evidence>
<dbReference type="PANTHER" id="PTHR34220">
    <property type="entry name" value="SENSOR HISTIDINE KINASE YPDA"/>
    <property type="match status" value="1"/>
</dbReference>
<keyword evidence="4" id="KW-1185">Reference proteome</keyword>
<dbReference type="InterPro" id="IPR036890">
    <property type="entry name" value="HATPase_C_sf"/>
</dbReference>
<keyword evidence="1" id="KW-0812">Transmembrane</keyword>
<dbReference type="GO" id="GO:0016301">
    <property type="term" value="F:kinase activity"/>
    <property type="evidence" value="ECO:0007669"/>
    <property type="project" value="UniProtKB-KW"/>
</dbReference>
<feature type="domain" description="Signal transduction histidine kinase internal region" evidence="2">
    <location>
        <begin position="172"/>
        <end position="250"/>
    </location>
</feature>
<gene>
    <name evidence="3" type="ORF">NMU02_12685</name>
</gene>
<dbReference type="InterPro" id="IPR010559">
    <property type="entry name" value="Sig_transdc_His_kin_internal"/>
</dbReference>
<dbReference type="SUPFAM" id="SSF55874">
    <property type="entry name" value="ATPase domain of HSP90 chaperone/DNA topoisomerase II/histidine kinase"/>
    <property type="match status" value="1"/>
</dbReference>
<evidence type="ECO:0000313" key="3">
    <source>
        <dbReference type="EMBL" id="MCP9612948.1"/>
    </source>
</evidence>
<keyword evidence="1" id="KW-0472">Membrane</keyword>
<keyword evidence="1" id="KW-1133">Transmembrane helix</keyword>
<feature type="transmembrane region" description="Helical" evidence="1">
    <location>
        <begin position="80"/>
        <end position="99"/>
    </location>
</feature>
<organism evidence="3 4">
    <name type="scientific">Coprobacter tertius</name>
    <dbReference type="NCBI Taxonomy" id="2944915"/>
    <lineage>
        <taxon>Bacteria</taxon>
        <taxon>Pseudomonadati</taxon>
        <taxon>Bacteroidota</taxon>
        <taxon>Bacteroidia</taxon>
        <taxon>Bacteroidales</taxon>
        <taxon>Barnesiellaceae</taxon>
        <taxon>Coprobacter</taxon>
    </lineage>
</organism>
<feature type="transmembrane region" description="Helical" evidence="1">
    <location>
        <begin position="47"/>
        <end position="68"/>
    </location>
</feature>
<dbReference type="Pfam" id="PF06580">
    <property type="entry name" value="His_kinase"/>
    <property type="match status" value="1"/>
</dbReference>
<dbReference type="Proteomes" id="UP001205603">
    <property type="component" value="Unassembled WGS sequence"/>
</dbReference>
<keyword evidence="3" id="KW-0808">Transferase</keyword>
<dbReference type="EMBL" id="JANDHW010000017">
    <property type="protein sequence ID" value="MCP9612948.1"/>
    <property type="molecule type" value="Genomic_DNA"/>
</dbReference>
<name>A0ABT1MK01_9BACT</name>
<evidence type="ECO:0000256" key="1">
    <source>
        <dbReference type="SAM" id="Phobius"/>
    </source>
</evidence>
<reference evidence="3 4" key="1">
    <citation type="submission" date="2022-07" db="EMBL/GenBank/DDBJ databases">
        <title>Fecal culturing of patients with breast cancer.</title>
        <authorList>
            <person name="Teng N.M.Y."/>
            <person name="Kiu R."/>
            <person name="Evans R."/>
            <person name="Baker D.J."/>
            <person name="Zenner C."/>
            <person name="Robinson S.D."/>
            <person name="Hall L.J."/>
        </authorList>
    </citation>
    <scope>NUCLEOTIDE SEQUENCE [LARGE SCALE GENOMIC DNA]</scope>
    <source>
        <strain evidence="3 4">LH1063</strain>
    </source>
</reference>
<proteinExistence type="predicted"/>
<protein>
    <submittedName>
        <fullName evidence="3">Histidine kinase</fullName>
    </submittedName>
</protein>